<dbReference type="OrthoDB" id="39591at2759"/>
<comment type="caution">
    <text evidence="5">The sequence shown here is derived from an EMBL/GenBank/DDBJ whole genome shotgun (WGS) entry which is preliminary data.</text>
</comment>
<evidence type="ECO:0000256" key="2">
    <source>
        <dbReference type="SAM" id="MobiDB-lite"/>
    </source>
</evidence>
<accession>A0A2R5G885</accession>
<dbReference type="InterPro" id="IPR019451">
    <property type="entry name" value="Rtp1_C1"/>
</dbReference>
<dbReference type="Gene3D" id="1.25.10.10">
    <property type="entry name" value="Leucine-rich Repeat Variant"/>
    <property type="match status" value="1"/>
</dbReference>
<evidence type="ECO:0000313" key="5">
    <source>
        <dbReference type="EMBL" id="GBG26755.1"/>
    </source>
</evidence>
<evidence type="ECO:0000259" key="3">
    <source>
        <dbReference type="Pfam" id="PF10363"/>
    </source>
</evidence>
<dbReference type="InterPro" id="IPR057407">
    <property type="entry name" value="HEAT_TANGO6"/>
</dbReference>
<comment type="similarity">
    <text evidence="1">Belongs to the Tango6 family.</text>
</comment>
<dbReference type="Pfam" id="PF23565">
    <property type="entry name" value="ARM_TANGO6"/>
    <property type="match status" value="1"/>
</dbReference>
<organism evidence="5 6">
    <name type="scientific">Hondaea fermentalgiana</name>
    <dbReference type="NCBI Taxonomy" id="2315210"/>
    <lineage>
        <taxon>Eukaryota</taxon>
        <taxon>Sar</taxon>
        <taxon>Stramenopiles</taxon>
        <taxon>Bigyra</taxon>
        <taxon>Labyrinthulomycetes</taxon>
        <taxon>Thraustochytrida</taxon>
        <taxon>Thraustochytriidae</taxon>
        <taxon>Hondaea</taxon>
    </lineage>
</organism>
<dbReference type="AlphaFoldDB" id="A0A2R5G885"/>
<dbReference type="SUPFAM" id="SSF48371">
    <property type="entry name" value="ARM repeat"/>
    <property type="match status" value="1"/>
</dbReference>
<feature type="domain" description="RNA polymerase II assembly factor Rtp1 C-terminal" evidence="3">
    <location>
        <begin position="770"/>
        <end position="878"/>
    </location>
</feature>
<proteinExistence type="inferred from homology"/>
<feature type="region of interest" description="Disordered" evidence="2">
    <location>
        <begin position="40"/>
        <end position="62"/>
    </location>
</feature>
<gene>
    <name evidence="5" type="ORF">FCC1311_029762</name>
</gene>
<evidence type="ECO:0000313" key="6">
    <source>
        <dbReference type="Proteomes" id="UP000241890"/>
    </source>
</evidence>
<evidence type="ECO:0000259" key="4">
    <source>
        <dbReference type="Pfam" id="PF23565"/>
    </source>
</evidence>
<dbReference type="PANTHER" id="PTHR20959:SF1">
    <property type="entry name" value="TRANSPORT AND GOLGI ORGANIZATION PROTEIN 6 HOMOLOG"/>
    <property type="match status" value="1"/>
</dbReference>
<dbReference type="PANTHER" id="PTHR20959">
    <property type="entry name" value="TRANSPORT AND GOLGI ORGANIZATION PROTEIN 6 FAMILY MEMBER"/>
    <property type="match status" value="1"/>
</dbReference>
<evidence type="ECO:0000256" key="1">
    <source>
        <dbReference type="ARBA" id="ARBA00005724"/>
    </source>
</evidence>
<dbReference type="InterPro" id="IPR016024">
    <property type="entry name" value="ARM-type_fold"/>
</dbReference>
<dbReference type="Proteomes" id="UP000241890">
    <property type="component" value="Unassembled WGS sequence"/>
</dbReference>
<dbReference type="GO" id="GO:0009306">
    <property type="term" value="P:protein secretion"/>
    <property type="evidence" value="ECO:0007669"/>
    <property type="project" value="TreeGrafter"/>
</dbReference>
<dbReference type="InParanoid" id="A0A2R5G885"/>
<reference evidence="5 6" key="1">
    <citation type="submission" date="2017-12" db="EMBL/GenBank/DDBJ databases">
        <title>Sequencing, de novo assembly and annotation of complete genome of a new Thraustochytrid species, strain FCC1311.</title>
        <authorList>
            <person name="Sedici K."/>
            <person name="Godart F."/>
            <person name="Aiese Cigliano R."/>
            <person name="Sanseverino W."/>
            <person name="Barakat M."/>
            <person name="Ortet P."/>
            <person name="Marechal E."/>
            <person name="Cagnac O."/>
            <person name="Amato A."/>
        </authorList>
    </citation>
    <scope>NUCLEOTIDE SEQUENCE [LARGE SCALE GENOMIC DNA]</scope>
</reference>
<dbReference type="Pfam" id="PF10363">
    <property type="entry name" value="RTP1_C1"/>
    <property type="match status" value="1"/>
</dbReference>
<dbReference type="InterPro" id="IPR011989">
    <property type="entry name" value="ARM-like"/>
</dbReference>
<dbReference type="InterPro" id="IPR039600">
    <property type="entry name" value="TANGO6/Rtp1"/>
</dbReference>
<sequence>MEDATAFVRSEAARGASADELRAHCERSLELLRAELAARREAEPMNNVDKTTGPTPPPSQVPKEAMVSVAQQVSVQVLLEILLCWTVYPYLALASDQGVFGLEPDPTVWSTGRDTPSSLKLDETIRNRGFAKYFSNRSLCEDTAQVLDAFCQTPMYAQFLQDRYLGDRCLIAVALGHPVLEEIRGTRLHVTGYLRALQLQAKYAQTLLTAGKSSPRQSALRGALGRRLSALVPKRGGVLAVMTTMLTNVPHGNIQAFQQVSGLLVQKPESRPAVAGQLVDLIRGSLQDTDKTRGALVRRSAVMTVNELARVDAGLASEQVLQPLVKALGQPSEETAILQALEFARILMAAAPPDPALLKILEVVLTPALEIMHFASIKNCRGEGEAQALVRLWLDHVDANAGVRLVRKFAAISGASGWYTEGKTRRLALRRSPSGGLVLLESLATSEDDASLLGHAPSISVSDGILPEHDDNEDVAYTEGLDPTSRAHLVLQVVGRHSRAAALQNGLFAQSLEGIARILDDQNQGDAELDPQVAADVALVQGLLEVQSTFALSRDHVDVESVARGIARLLRACAHALGLWRHEDAAYQETENRHAGSGGRAGFALEIAPVALAMAASLASGDANADLWPDVPRSKDISKTDAAPTSQFSRFRVLEEMLAPLSALGRMGEPDVVDQIIGQQQHQQRGQQRVDKNIVGSIDPLHAQENAQASVRALAGEIAELAGAVRVAILTTPTQRHGGDGESRWTPQNRRAEASDEVETIDPIGRRIAEADNDLRSKDPPVRAMGLDKLSAIMTGSLRPSEQHFEGIVNTLVATLQDDDSYVYLTCVRAIATASTRYPRDLFPKLVDLFVDENSVPITVRIRLGEALASAAKRAGEMLPAFAPRLIRAFCLGTSGRTAVASTQGSGHVDAQGRYVTSSAGTRRERPVAKPPAELADMYRTSCLSNLADLCALAPWAAFQFAQGAVALAKGVMTFDKSVSARRAAAYVLLKVVEGAAAVEGTQGLQEIPADLREAMRIINDTGDRDEDRVVRFHCDRARGVLDGLMRRFAFPDQQDKVLRVSLGIEEL</sequence>
<feature type="domain" description="TANGO6 HEAT repeat" evidence="4">
    <location>
        <begin position="235"/>
        <end position="451"/>
    </location>
</feature>
<feature type="region of interest" description="Disordered" evidence="2">
    <location>
        <begin position="734"/>
        <end position="757"/>
    </location>
</feature>
<protein>
    <submittedName>
        <fullName evidence="5">Transport and Golgi organization protein 6-like</fullName>
    </submittedName>
</protein>
<dbReference type="EMBL" id="BEYU01000023">
    <property type="protein sequence ID" value="GBG26755.1"/>
    <property type="molecule type" value="Genomic_DNA"/>
</dbReference>
<keyword evidence="6" id="KW-1185">Reference proteome</keyword>
<name>A0A2R5G885_9STRA</name>